<dbReference type="Proteomes" id="UP000248410">
    <property type="component" value="Chromosome"/>
</dbReference>
<feature type="transmembrane region" description="Helical" evidence="1">
    <location>
        <begin position="78"/>
        <end position="99"/>
    </location>
</feature>
<keyword evidence="1" id="KW-0472">Membrane</keyword>
<dbReference type="KEGG" id="asul:DFR86_05480"/>
<proteinExistence type="predicted"/>
<keyword evidence="1" id="KW-0812">Transmembrane</keyword>
<evidence type="ECO:0000256" key="1">
    <source>
        <dbReference type="SAM" id="Phobius"/>
    </source>
</evidence>
<gene>
    <name evidence="2" type="ORF">DFR86_05480</name>
</gene>
<evidence type="ECO:0000313" key="2">
    <source>
        <dbReference type="EMBL" id="AWR98249.1"/>
    </source>
</evidence>
<dbReference type="AlphaFoldDB" id="A0A2U9IQD1"/>
<evidence type="ECO:0000313" key="3">
    <source>
        <dbReference type="Proteomes" id="UP000248410"/>
    </source>
</evidence>
<keyword evidence="3" id="KW-1185">Reference proteome</keyword>
<sequence length="121" mass="13204">MLKSIGFIVLFKKIQGNEEYYTTIIKGNNLAEVKEAISEAAFYFEKQGKRGEKDFAKIFEVDDKYIGKTIGGLLGAGLGYNLGGIAGLILGALGGIIIGELADINMGEKYLGVMEWPMLKY</sequence>
<keyword evidence="1" id="KW-1133">Transmembrane helix</keyword>
<protein>
    <submittedName>
        <fullName evidence="2">Uncharacterized protein</fullName>
    </submittedName>
</protein>
<organism evidence="2 3">
    <name type="scientific">Acidianus sulfidivorans JP7</name>
    <dbReference type="NCBI Taxonomy" id="619593"/>
    <lineage>
        <taxon>Archaea</taxon>
        <taxon>Thermoproteota</taxon>
        <taxon>Thermoprotei</taxon>
        <taxon>Sulfolobales</taxon>
        <taxon>Sulfolobaceae</taxon>
        <taxon>Acidianus</taxon>
    </lineage>
</organism>
<reference evidence="2 3" key="1">
    <citation type="submission" date="2018-05" db="EMBL/GenBank/DDBJ databases">
        <title>Complete Genome Sequences of Extremely Thermoacidophilic, Metal-Mobilizing Type-Strain Members of the Archaeal Family Sulfolobaceae: Acidianus brierleyi DSM-1651T, Acidianus sulfidivorans DSM-18786T, Metallosphaera hakonensis DSM-7519T, and Metallosphaera prunae DSM-10039T.</title>
        <authorList>
            <person name="Counts J.A."/>
            <person name="Kelly R.M."/>
        </authorList>
    </citation>
    <scope>NUCLEOTIDE SEQUENCE [LARGE SCALE GENOMIC DNA]</scope>
    <source>
        <strain evidence="2 3">JP7</strain>
    </source>
</reference>
<dbReference type="EMBL" id="CP029288">
    <property type="protein sequence ID" value="AWR98249.1"/>
    <property type="molecule type" value="Genomic_DNA"/>
</dbReference>
<accession>A0A2U9IQD1</accession>
<name>A0A2U9IQD1_9CREN</name>